<comment type="caution">
    <text evidence="3">The sequence shown here is derived from an EMBL/GenBank/DDBJ whole genome shotgun (WGS) entry which is preliminary data.</text>
</comment>
<evidence type="ECO:0000259" key="2">
    <source>
        <dbReference type="Pfam" id="PF03732"/>
    </source>
</evidence>
<dbReference type="PANTHER" id="PTHR15503">
    <property type="entry name" value="LDOC1 RELATED"/>
    <property type="match status" value="1"/>
</dbReference>
<feature type="domain" description="Retrotransposon gag" evidence="2">
    <location>
        <begin position="87"/>
        <end position="177"/>
    </location>
</feature>
<name>A0A822YGC7_NELNU</name>
<sequence length="481" mass="55012">MADATRQQTSICEVEESLTRRMNESNARIENTIAGLRDMIVALANQQLSRKREEIGENSDRAIQRSEQGEQLPFFSLDNTSPEAKVKLASIHMEGKALQWHHALMKARVTIEPMDWEDYAKAVSDRFGPVYEDPMSELMSLRQTGTVEEYIDRFEGILTIVELTVEYQLSCFLTGLEMETQMQVRMFNPKFVQSASQIANLYETSQNNKHTKPPQTKHNYPFPKPLAYNPSTTKTSLPLPEPQRKQNQFFPKPKNLPLLDRPPQTFTVAKMAERRAKGLCMFCDEVFTPGHQLKHKRAQLYVVELEGEEEEETVVVDVNEGEAIAEPYISVNAINGTPHFQTMRVTDYHGKKPLHILIDSDSTHNFIDEKVVKKLGCRLEAMKPMAVVVADENRVFVTAICRQFTWQLHSTTYAVDCMVLPLGFCDVVLGIQWLSTLGPLLWDFQQLRMEFKVEGRRHVLRGATPHKLKSADSKQMSRILP</sequence>
<dbReference type="Gene3D" id="2.40.70.10">
    <property type="entry name" value="Acid Proteases"/>
    <property type="match status" value="1"/>
</dbReference>
<dbReference type="SUPFAM" id="SSF50630">
    <property type="entry name" value="Acid proteases"/>
    <property type="match status" value="1"/>
</dbReference>
<reference evidence="3 4" key="1">
    <citation type="journal article" date="2020" name="Mol. Biol. Evol.">
        <title>Distinct Expression and Methylation Patterns for Genes with Different Fates following a Single Whole-Genome Duplication in Flowering Plants.</title>
        <authorList>
            <person name="Shi T."/>
            <person name="Rahmani R.S."/>
            <person name="Gugger P.F."/>
            <person name="Wang M."/>
            <person name="Li H."/>
            <person name="Zhang Y."/>
            <person name="Li Z."/>
            <person name="Wang Q."/>
            <person name="Van de Peer Y."/>
            <person name="Marchal K."/>
            <person name="Chen J."/>
        </authorList>
    </citation>
    <scope>NUCLEOTIDE SEQUENCE [LARGE SCALE GENOMIC DNA]</scope>
    <source>
        <tissue evidence="3">Leaf</tissue>
    </source>
</reference>
<evidence type="ECO:0000256" key="1">
    <source>
        <dbReference type="SAM" id="MobiDB-lite"/>
    </source>
</evidence>
<dbReference type="Pfam" id="PF08284">
    <property type="entry name" value="RVP_2"/>
    <property type="match status" value="1"/>
</dbReference>
<dbReference type="Pfam" id="PF03732">
    <property type="entry name" value="Retrotrans_gag"/>
    <property type="match status" value="1"/>
</dbReference>
<dbReference type="AlphaFoldDB" id="A0A822YGC7"/>
<organism evidence="3 4">
    <name type="scientific">Nelumbo nucifera</name>
    <name type="common">Sacred lotus</name>
    <dbReference type="NCBI Taxonomy" id="4432"/>
    <lineage>
        <taxon>Eukaryota</taxon>
        <taxon>Viridiplantae</taxon>
        <taxon>Streptophyta</taxon>
        <taxon>Embryophyta</taxon>
        <taxon>Tracheophyta</taxon>
        <taxon>Spermatophyta</taxon>
        <taxon>Magnoliopsida</taxon>
        <taxon>Proteales</taxon>
        <taxon>Nelumbonaceae</taxon>
        <taxon>Nelumbo</taxon>
    </lineage>
</organism>
<dbReference type="Proteomes" id="UP000607653">
    <property type="component" value="Unassembled WGS sequence"/>
</dbReference>
<accession>A0A822YGC7</accession>
<evidence type="ECO:0000313" key="4">
    <source>
        <dbReference type="Proteomes" id="UP000607653"/>
    </source>
</evidence>
<dbReference type="EMBL" id="DUZY01000002">
    <property type="protein sequence ID" value="DAD30035.1"/>
    <property type="molecule type" value="Genomic_DNA"/>
</dbReference>
<proteinExistence type="predicted"/>
<feature type="compositionally biased region" description="Polar residues" evidence="1">
    <location>
        <begin position="206"/>
        <end position="218"/>
    </location>
</feature>
<dbReference type="CDD" id="cd00303">
    <property type="entry name" value="retropepsin_like"/>
    <property type="match status" value="1"/>
</dbReference>
<dbReference type="InterPro" id="IPR005162">
    <property type="entry name" value="Retrotrans_gag_dom"/>
</dbReference>
<protein>
    <recommendedName>
        <fullName evidence="2">Retrotransposon gag domain-containing protein</fullName>
    </recommendedName>
</protein>
<dbReference type="InterPro" id="IPR032567">
    <property type="entry name" value="RTL1-rel"/>
</dbReference>
<keyword evidence="4" id="KW-1185">Reference proteome</keyword>
<feature type="region of interest" description="Disordered" evidence="1">
    <location>
        <begin position="206"/>
        <end position="256"/>
    </location>
</feature>
<dbReference type="PANTHER" id="PTHR15503:SF40">
    <property type="match status" value="1"/>
</dbReference>
<dbReference type="InterPro" id="IPR021109">
    <property type="entry name" value="Peptidase_aspartic_dom_sf"/>
</dbReference>
<gene>
    <name evidence="3" type="ORF">HUJ06_031503</name>
</gene>
<evidence type="ECO:0000313" key="3">
    <source>
        <dbReference type="EMBL" id="DAD30035.1"/>
    </source>
</evidence>